<reference evidence="3" key="1">
    <citation type="submission" date="2016-04" db="EMBL/GenBank/DDBJ databases">
        <authorList>
            <person name="Gasior T."/>
        </authorList>
    </citation>
    <scope>NUCLEOTIDE SEQUENCE [LARGE SCALE GENOMIC DNA]</scope>
</reference>
<sequence length="38" mass="4505">MIILNQRLGGAGMKERLYRYGLVFFGCAFWLLFRMIYG</sequence>
<keyword evidence="1" id="KW-0812">Transmembrane</keyword>
<protein>
    <submittedName>
        <fullName evidence="2">Uncharacterized protein</fullName>
    </submittedName>
</protein>
<organism evidence="2 3">
    <name type="scientific">Staphylococcus phage vB_SscM-1</name>
    <dbReference type="NCBI Taxonomy" id="1868844"/>
    <lineage>
        <taxon>Viruses</taxon>
        <taxon>Duplodnaviria</taxon>
        <taxon>Heunggongvirae</taxon>
        <taxon>Uroviricota</taxon>
        <taxon>Caudoviricetes</taxon>
        <taxon>Herelleviridae</taxon>
        <taxon>Twortvirinae</taxon>
        <taxon>Sciuriunavirus</taxon>
        <taxon>Sciuriunavirus SscM1</taxon>
    </lineage>
</organism>
<keyword evidence="3" id="KW-1185">Reference proteome</keyword>
<accession>A0A1X9I9A2</accession>
<name>A0A1X9I9A2_9CAUD</name>
<feature type="transmembrane region" description="Helical" evidence="1">
    <location>
        <begin position="20"/>
        <end position="37"/>
    </location>
</feature>
<keyword evidence="1" id="KW-0472">Membrane</keyword>
<evidence type="ECO:0000313" key="2">
    <source>
        <dbReference type="EMBL" id="ANT44677.1"/>
    </source>
</evidence>
<dbReference type="Proteomes" id="UP000224459">
    <property type="component" value="Segment"/>
</dbReference>
<dbReference type="EMBL" id="KX171212">
    <property type="protein sequence ID" value="ANT44677.1"/>
    <property type="molecule type" value="Genomic_DNA"/>
</dbReference>
<keyword evidence="1" id="KW-1133">Transmembrane helix</keyword>
<evidence type="ECO:0000256" key="1">
    <source>
        <dbReference type="SAM" id="Phobius"/>
    </source>
</evidence>
<evidence type="ECO:0000313" key="3">
    <source>
        <dbReference type="Proteomes" id="UP000224459"/>
    </source>
</evidence>
<proteinExistence type="predicted"/>
<gene>
    <name evidence="2" type="ORF">vB_SscM-1_014</name>
</gene>